<dbReference type="Gene3D" id="3.30.750.24">
    <property type="entry name" value="STAS domain"/>
    <property type="match status" value="1"/>
</dbReference>
<dbReference type="PANTHER" id="PTHR11814">
    <property type="entry name" value="SULFATE TRANSPORTER"/>
    <property type="match status" value="1"/>
</dbReference>
<dbReference type="InterPro" id="IPR002645">
    <property type="entry name" value="STAS_dom"/>
</dbReference>
<evidence type="ECO:0000313" key="2">
    <source>
        <dbReference type="EMBL" id="CAB4759490.1"/>
    </source>
</evidence>
<dbReference type="GO" id="GO:0016020">
    <property type="term" value="C:membrane"/>
    <property type="evidence" value="ECO:0007669"/>
    <property type="project" value="InterPro"/>
</dbReference>
<dbReference type="PROSITE" id="PS50801">
    <property type="entry name" value="STAS"/>
    <property type="match status" value="1"/>
</dbReference>
<dbReference type="SUPFAM" id="SSF52091">
    <property type="entry name" value="SpoIIaa-like"/>
    <property type="match status" value="1"/>
</dbReference>
<accession>A0A6J6UI33</accession>
<gene>
    <name evidence="2" type="ORF">UFOPK2810_01267</name>
</gene>
<proteinExistence type="predicted"/>
<dbReference type="AlphaFoldDB" id="A0A6J6UI33"/>
<dbReference type="InterPro" id="IPR036513">
    <property type="entry name" value="STAS_dom_sf"/>
</dbReference>
<name>A0A6J6UI33_9ZZZZ</name>
<dbReference type="GO" id="GO:0055085">
    <property type="term" value="P:transmembrane transport"/>
    <property type="evidence" value="ECO:0007669"/>
    <property type="project" value="InterPro"/>
</dbReference>
<dbReference type="InterPro" id="IPR001902">
    <property type="entry name" value="SLC26A/SulP_fam"/>
</dbReference>
<reference evidence="2" key="1">
    <citation type="submission" date="2020-05" db="EMBL/GenBank/DDBJ databases">
        <authorList>
            <person name="Chiriac C."/>
            <person name="Salcher M."/>
            <person name="Ghai R."/>
            <person name="Kavagutti S V."/>
        </authorList>
    </citation>
    <scope>NUCLEOTIDE SEQUENCE</scope>
</reference>
<dbReference type="Pfam" id="PF01740">
    <property type="entry name" value="STAS"/>
    <property type="match status" value="1"/>
</dbReference>
<organism evidence="2">
    <name type="scientific">freshwater metagenome</name>
    <dbReference type="NCBI Taxonomy" id="449393"/>
    <lineage>
        <taxon>unclassified sequences</taxon>
        <taxon>metagenomes</taxon>
        <taxon>ecological metagenomes</taxon>
    </lineage>
</organism>
<dbReference type="EMBL" id="CAEZYZ010000229">
    <property type="protein sequence ID" value="CAB4759490.1"/>
    <property type="molecule type" value="Genomic_DNA"/>
</dbReference>
<feature type="domain" description="STAS" evidence="1">
    <location>
        <begin position="16"/>
        <end position="131"/>
    </location>
</feature>
<sequence>MLGQAPGVAGWHDVDDYPGAEQVPGLLVYRYDSPLFFANADDFRRRVEAAVDSLEPRPRWLLLNMEANVEVDITGLDALERIRRHCDDEGVIVALVRVKHEVLEDLRRHGVANRIGEDRVYPTLPTAVQGFLDWQQSKD</sequence>
<evidence type="ECO:0000259" key="1">
    <source>
        <dbReference type="PROSITE" id="PS50801"/>
    </source>
</evidence>
<protein>
    <submittedName>
        <fullName evidence="2">Unannotated protein</fullName>
    </submittedName>
</protein>
<dbReference type="CDD" id="cd07042">
    <property type="entry name" value="STAS_SulP_like_sulfate_transporter"/>
    <property type="match status" value="1"/>
</dbReference>